<evidence type="ECO:0000313" key="2">
    <source>
        <dbReference type="EMBL" id="GAA0325400.1"/>
    </source>
</evidence>
<evidence type="ECO:0000313" key="3">
    <source>
        <dbReference type="Proteomes" id="UP001501867"/>
    </source>
</evidence>
<feature type="transmembrane region" description="Helical" evidence="1">
    <location>
        <begin position="126"/>
        <end position="145"/>
    </location>
</feature>
<keyword evidence="1" id="KW-0472">Membrane</keyword>
<feature type="transmembrane region" description="Helical" evidence="1">
    <location>
        <begin position="71"/>
        <end position="89"/>
    </location>
</feature>
<keyword evidence="3" id="KW-1185">Reference proteome</keyword>
<protein>
    <recommendedName>
        <fullName evidence="4">Integral membrane protein</fullName>
    </recommendedName>
</protein>
<keyword evidence="1" id="KW-1133">Transmembrane helix</keyword>
<comment type="caution">
    <text evidence="2">The sequence shown here is derived from an EMBL/GenBank/DDBJ whole genome shotgun (WGS) entry which is preliminary data.</text>
</comment>
<dbReference type="EMBL" id="BAAABV010000038">
    <property type="protein sequence ID" value="GAA0325400.1"/>
    <property type="molecule type" value="Genomic_DNA"/>
</dbReference>
<evidence type="ECO:0000256" key="1">
    <source>
        <dbReference type="SAM" id="Phobius"/>
    </source>
</evidence>
<sequence length="154" mass="16453">MEEDDPGYEAAFARQVKAGTDLLKYEAEVPARLEEPRRKVSAAVFFWSVGAHAAEAVLLGLAALLGWIGGGWAVLAVFQFVAVSALAVSGKKRQTGKHGDLRSAAGILAAVTVLVPLLVFDVLPGWLWLLPAFAWMAMFGFTLELSEAAKKAAR</sequence>
<feature type="transmembrane region" description="Helical" evidence="1">
    <location>
        <begin position="42"/>
        <end position="65"/>
    </location>
</feature>
<gene>
    <name evidence="2" type="ORF">GCM10010302_75640</name>
</gene>
<name>A0ABN0W572_9ACTN</name>
<reference evidence="2 3" key="1">
    <citation type="journal article" date="2019" name="Int. J. Syst. Evol. Microbiol.">
        <title>The Global Catalogue of Microorganisms (GCM) 10K type strain sequencing project: providing services to taxonomists for standard genome sequencing and annotation.</title>
        <authorList>
            <consortium name="The Broad Institute Genomics Platform"/>
            <consortium name="The Broad Institute Genome Sequencing Center for Infectious Disease"/>
            <person name="Wu L."/>
            <person name="Ma J."/>
        </authorList>
    </citation>
    <scope>NUCLEOTIDE SEQUENCE [LARGE SCALE GENOMIC DNA]</scope>
    <source>
        <strain evidence="2 3">JCM 4505</strain>
    </source>
</reference>
<organism evidence="2 3">
    <name type="scientific">Streptomyces polychromogenes</name>
    <dbReference type="NCBI Taxonomy" id="67342"/>
    <lineage>
        <taxon>Bacteria</taxon>
        <taxon>Bacillati</taxon>
        <taxon>Actinomycetota</taxon>
        <taxon>Actinomycetes</taxon>
        <taxon>Kitasatosporales</taxon>
        <taxon>Streptomycetaceae</taxon>
        <taxon>Streptomyces</taxon>
    </lineage>
</organism>
<dbReference type="Proteomes" id="UP001501867">
    <property type="component" value="Unassembled WGS sequence"/>
</dbReference>
<dbReference type="RefSeq" id="WP_344170209.1">
    <property type="nucleotide sequence ID" value="NZ_BAAABV010000038.1"/>
</dbReference>
<feature type="transmembrane region" description="Helical" evidence="1">
    <location>
        <begin position="101"/>
        <end position="120"/>
    </location>
</feature>
<proteinExistence type="predicted"/>
<keyword evidence="1" id="KW-0812">Transmembrane</keyword>
<evidence type="ECO:0008006" key="4">
    <source>
        <dbReference type="Google" id="ProtNLM"/>
    </source>
</evidence>
<accession>A0ABN0W572</accession>